<gene>
    <name evidence="2" type="ORF">LCGC14_1060050</name>
</gene>
<evidence type="ECO:0000313" key="2">
    <source>
        <dbReference type="EMBL" id="KKN08112.1"/>
    </source>
</evidence>
<dbReference type="GO" id="GO:0030435">
    <property type="term" value="P:sporulation resulting in formation of a cellular spore"/>
    <property type="evidence" value="ECO:0007669"/>
    <property type="project" value="InterPro"/>
</dbReference>
<dbReference type="AlphaFoldDB" id="A0A0F9N8B9"/>
<proteinExistence type="predicted"/>
<dbReference type="EMBL" id="LAZR01004492">
    <property type="protein sequence ID" value="KKN08112.1"/>
    <property type="molecule type" value="Genomic_DNA"/>
</dbReference>
<dbReference type="Pfam" id="PF08486">
    <property type="entry name" value="SpoIID"/>
    <property type="match status" value="1"/>
</dbReference>
<dbReference type="PROSITE" id="PS51724">
    <property type="entry name" value="SPOR"/>
    <property type="match status" value="1"/>
</dbReference>
<organism evidence="2">
    <name type="scientific">marine sediment metagenome</name>
    <dbReference type="NCBI Taxonomy" id="412755"/>
    <lineage>
        <taxon>unclassified sequences</taxon>
        <taxon>metagenomes</taxon>
        <taxon>ecological metagenomes</taxon>
    </lineage>
</organism>
<dbReference type="GO" id="GO:0042834">
    <property type="term" value="F:peptidoglycan binding"/>
    <property type="evidence" value="ECO:0007669"/>
    <property type="project" value="InterPro"/>
</dbReference>
<accession>A0A0F9N8B9</accession>
<dbReference type="InterPro" id="IPR013693">
    <property type="entry name" value="SpoIID/LytB_N"/>
</dbReference>
<dbReference type="SUPFAM" id="SSF110997">
    <property type="entry name" value="Sporulation related repeat"/>
    <property type="match status" value="1"/>
</dbReference>
<sequence>MHSHSVKPLKYIIVIILLLCIFWAAPVEFGKEQIFFHGYLIKKPIVKIGLGVNLRRINISSSSGMKVYEVNAHYKLLADDADEVYIKGRREKLTEKFVIQVAQSKKRKEAEIIAQDLRQKIEAKVYVVENTENKISGVFLVKVGDFLTRGDALSFIKKLNEIGTAETWILREEITEEESKLLWILVNDELKGLSDNAALYFVPSNPQSFLTFNGRDYRGIFVLRASPKGIVLINTLNLEDYLKGVVPSELSPYTYRELEAHKAQAVAARTYAIRGLGLNKKLGFDLVASPKAQFYQGMSAEHPLSSKAVELTYGEVALYRGRVINALYTSTCGGMTEDVENIFTGPALPYLRSIECVYEKKNEWLLKSRNMIEPIHMNGKNISPEIAFLISLKVILPEINPDYYREEGSFTETIGWIRNALDLLGIKNDKFNPESAPLNFVTLGNLIIDAFDWHSRVENLLYDSEKDYIMKGFKNLKSKERDGLAYLIQAGIFPSSEAILNLERLLLRGELAFCLGKVIRNYQNIAHKGIFKSFNKDTIELEEEKEKKQFILSPDLFILRNDGSDYFFASHVYILAGDEVRIIEKEGEVRLLEVIYPSHSNIMDRSSPFNRWELRISQEALEKRINKYYPVGKLEDIIPQRRGKSQRVVEVLIKGGEAQTVVKGLRIRRVLGLKETLFVIDREYDTEGRITHFTFYGRGFGHGVGLCQVGAFGMAQAGAGYKEILKKYYRGIKISKKY</sequence>
<name>A0A0F9N8B9_9ZZZZ</name>
<evidence type="ECO:0000259" key="1">
    <source>
        <dbReference type="PROSITE" id="PS51724"/>
    </source>
</evidence>
<dbReference type="InterPro" id="IPR036680">
    <property type="entry name" value="SPOR-like_sf"/>
</dbReference>
<reference evidence="2" key="1">
    <citation type="journal article" date="2015" name="Nature">
        <title>Complex archaea that bridge the gap between prokaryotes and eukaryotes.</title>
        <authorList>
            <person name="Spang A."/>
            <person name="Saw J.H."/>
            <person name="Jorgensen S.L."/>
            <person name="Zaremba-Niedzwiedzka K."/>
            <person name="Martijn J."/>
            <person name="Lind A.E."/>
            <person name="van Eijk R."/>
            <person name="Schleper C."/>
            <person name="Guy L."/>
            <person name="Ettema T.J."/>
        </authorList>
    </citation>
    <scope>NUCLEOTIDE SEQUENCE</scope>
</reference>
<protein>
    <recommendedName>
        <fullName evidence="1">SPOR domain-containing protein</fullName>
    </recommendedName>
</protein>
<dbReference type="InterPro" id="IPR007730">
    <property type="entry name" value="SPOR-like_dom"/>
</dbReference>
<feature type="domain" description="SPOR" evidence="1">
    <location>
        <begin position="91"/>
        <end position="172"/>
    </location>
</feature>
<dbReference type="Pfam" id="PF05036">
    <property type="entry name" value="SPOR"/>
    <property type="match status" value="1"/>
</dbReference>
<dbReference type="Gene3D" id="3.30.70.1070">
    <property type="entry name" value="Sporulation related repeat"/>
    <property type="match status" value="1"/>
</dbReference>
<comment type="caution">
    <text evidence="2">The sequence shown here is derived from an EMBL/GenBank/DDBJ whole genome shotgun (WGS) entry which is preliminary data.</text>
</comment>
<dbReference type="InterPro" id="IPR013486">
    <property type="entry name" value="SpoIID/LytB"/>
</dbReference>
<dbReference type="NCBIfam" id="TIGR02669">
    <property type="entry name" value="SpoIID_LytB"/>
    <property type="match status" value="1"/>
</dbReference>